<dbReference type="Pfam" id="PF13649">
    <property type="entry name" value="Methyltransf_25"/>
    <property type="match status" value="1"/>
</dbReference>
<dbReference type="PANTHER" id="PTHR12993:SF29">
    <property type="entry name" value="BLR3841 PROTEIN"/>
    <property type="match status" value="1"/>
</dbReference>
<proteinExistence type="predicted"/>
<dbReference type="Proteomes" id="UP000256269">
    <property type="component" value="Unassembled WGS sequence"/>
</dbReference>
<dbReference type="EMBL" id="QUNO01000013">
    <property type="protein sequence ID" value="REH39337.1"/>
    <property type="molecule type" value="Genomic_DNA"/>
</dbReference>
<comment type="caution">
    <text evidence="3">The sequence shown here is derived from an EMBL/GenBank/DDBJ whole genome shotgun (WGS) entry which is preliminary data.</text>
</comment>
<gene>
    <name evidence="3" type="ORF">BCF44_113192</name>
</gene>
<dbReference type="OrthoDB" id="116799at2"/>
<dbReference type="Gene3D" id="3.40.50.10320">
    <property type="entry name" value="LmbE-like"/>
    <property type="match status" value="1"/>
</dbReference>
<reference evidence="3 4" key="1">
    <citation type="submission" date="2018-08" db="EMBL/GenBank/DDBJ databases">
        <title>Genomic Encyclopedia of Archaeal and Bacterial Type Strains, Phase II (KMG-II): from individual species to whole genera.</title>
        <authorList>
            <person name="Goeker M."/>
        </authorList>
    </citation>
    <scope>NUCLEOTIDE SEQUENCE [LARGE SCALE GENOMIC DNA]</scope>
    <source>
        <strain evidence="3 4">DSM 45791</strain>
    </source>
</reference>
<dbReference type="SUPFAM" id="SSF102588">
    <property type="entry name" value="LmbE-like"/>
    <property type="match status" value="1"/>
</dbReference>
<accession>A0A3E0H7U1</accession>
<dbReference type="Gene3D" id="3.40.50.150">
    <property type="entry name" value="Vaccinia Virus protein VP39"/>
    <property type="match status" value="1"/>
</dbReference>
<evidence type="ECO:0000313" key="4">
    <source>
        <dbReference type="Proteomes" id="UP000256269"/>
    </source>
</evidence>
<dbReference type="InterPro" id="IPR024078">
    <property type="entry name" value="LmbE-like_dom_sf"/>
</dbReference>
<dbReference type="InterPro" id="IPR041698">
    <property type="entry name" value="Methyltransf_25"/>
</dbReference>
<dbReference type="SUPFAM" id="SSF53335">
    <property type="entry name" value="S-adenosyl-L-methionine-dependent methyltransferases"/>
    <property type="match status" value="1"/>
</dbReference>
<sequence length="422" mass="47159">MTSQVERRWADRLAALPAFDTDGYRRAVAVAAHPDDETLGIGGCLQALHDNGCQVELVVASDGEAAFPQLGQRERAELGRRRWDELTESLRRQGLGDTAVHWLGLPDSGLTQHADDITAALRELLEDADCCLLPWPRDPHPDHSTVGHCVLSAAPVTAHCWSYPIWMWHWTAENSAEIPWRHAYGHELTANHRHRKAAGIGAFVSQLERGPGDCDPILPADVLEHFHRDSEVLFREPRRTSTPLARFEALYEVSKDPWHTADSWYERRKRAILLAALPREHYRLAVEPACGLGALTAELAARADRVHAFDAVPAAVRAARRSGITVTEAVLPLGFPDEPADLVVLSEILYYLADEDLNKTVDNAITGLESGGDLVLVHWRRWAPEATRDAAEAHELVAARPELRTLITHRDEEFLLHVLRRR</sequence>
<name>A0A3E0H7U1_9PSEU</name>
<evidence type="ECO:0000256" key="1">
    <source>
        <dbReference type="ARBA" id="ARBA00022833"/>
    </source>
</evidence>
<evidence type="ECO:0000259" key="2">
    <source>
        <dbReference type="Pfam" id="PF13649"/>
    </source>
</evidence>
<feature type="domain" description="Methyltransferase" evidence="2">
    <location>
        <begin position="287"/>
        <end position="372"/>
    </location>
</feature>
<dbReference type="GO" id="GO:0016137">
    <property type="term" value="P:glycoside metabolic process"/>
    <property type="evidence" value="ECO:0007669"/>
    <property type="project" value="UniProtKB-ARBA"/>
</dbReference>
<dbReference type="InterPro" id="IPR029063">
    <property type="entry name" value="SAM-dependent_MTases_sf"/>
</dbReference>
<dbReference type="GO" id="GO:0016811">
    <property type="term" value="F:hydrolase activity, acting on carbon-nitrogen (but not peptide) bonds, in linear amides"/>
    <property type="evidence" value="ECO:0007669"/>
    <property type="project" value="TreeGrafter"/>
</dbReference>
<dbReference type="InterPro" id="IPR003737">
    <property type="entry name" value="GlcNAc_PI_deacetylase-related"/>
</dbReference>
<dbReference type="RefSeq" id="WP_116178667.1">
    <property type="nucleotide sequence ID" value="NZ_CP144375.1"/>
</dbReference>
<keyword evidence="1" id="KW-0862">Zinc</keyword>
<dbReference type="PANTHER" id="PTHR12993">
    <property type="entry name" value="N-ACETYLGLUCOSAMINYL-PHOSPHATIDYLINOSITOL DE-N-ACETYLASE-RELATED"/>
    <property type="match status" value="1"/>
</dbReference>
<organism evidence="3 4">
    <name type="scientific">Kutzneria buriramensis</name>
    <dbReference type="NCBI Taxonomy" id="1045776"/>
    <lineage>
        <taxon>Bacteria</taxon>
        <taxon>Bacillati</taxon>
        <taxon>Actinomycetota</taxon>
        <taxon>Actinomycetes</taxon>
        <taxon>Pseudonocardiales</taxon>
        <taxon>Pseudonocardiaceae</taxon>
        <taxon>Kutzneria</taxon>
    </lineage>
</organism>
<keyword evidence="4" id="KW-1185">Reference proteome</keyword>
<dbReference type="AlphaFoldDB" id="A0A3E0H7U1"/>
<dbReference type="Pfam" id="PF02585">
    <property type="entry name" value="PIG-L"/>
    <property type="match status" value="1"/>
</dbReference>
<protein>
    <submittedName>
        <fullName evidence="3">LmbE family N-acetylglucosaminyl deacetylase</fullName>
    </submittedName>
</protein>
<evidence type="ECO:0000313" key="3">
    <source>
        <dbReference type="EMBL" id="REH39337.1"/>
    </source>
</evidence>